<evidence type="ECO:0000313" key="2">
    <source>
        <dbReference type="Proteomes" id="UP000199208"/>
    </source>
</evidence>
<dbReference type="PANTHER" id="PTHR32432:SF3">
    <property type="entry name" value="ETHANOLAMINE UTILIZATION PROTEIN EUTJ"/>
    <property type="match status" value="1"/>
</dbReference>
<dbReference type="PIRSF" id="PIRSF019169">
    <property type="entry name" value="PilM"/>
    <property type="match status" value="1"/>
</dbReference>
<dbReference type="InterPro" id="IPR043129">
    <property type="entry name" value="ATPase_NBD"/>
</dbReference>
<name>A0A1G5S773_9FIRM</name>
<dbReference type="Pfam" id="PF11104">
    <property type="entry name" value="PilM_2"/>
    <property type="match status" value="1"/>
</dbReference>
<dbReference type="EMBL" id="FMWL01000022">
    <property type="protein sequence ID" value="SCZ81740.1"/>
    <property type="molecule type" value="Genomic_DNA"/>
</dbReference>
<dbReference type="NCBIfam" id="TIGR01175">
    <property type="entry name" value="pilM"/>
    <property type="match status" value="1"/>
</dbReference>
<dbReference type="STRING" id="1120920.SAMN03080599_02980"/>
<dbReference type="RefSeq" id="WP_092592859.1">
    <property type="nucleotide sequence ID" value="NZ_FMWL01000022.1"/>
</dbReference>
<reference evidence="1 2" key="1">
    <citation type="submission" date="2016-10" db="EMBL/GenBank/DDBJ databases">
        <authorList>
            <person name="de Groot N.N."/>
        </authorList>
    </citation>
    <scope>NUCLEOTIDE SEQUENCE [LARGE SCALE GENOMIC DNA]</scope>
    <source>
        <strain evidence="1 2">DSM 2784</strain>
    </source>
</reference>
<keyword evidence="2" id="KW-1185">Reference proteome</keyword>
<dbReference type="CDD" id="cd24049">
    <property type="entry name" value="ASKHA_NBD_PilM"/>
    <property type="match status" value="1"/>
</dbReference>
<dbReference type="Proteomes" id="UP000199208">
    <property type="component" value="Unassembled WGS sequence"/>
</dbReference>
<dbReference type="PANTHER" id="PTHR32432">
    <property type="entry name" value="CELL DIVISION PROTEIN FTSA-RELATED"/>
    <property type="match status" value="1"/>
</dbReference>
<dbReference type="SUPFAM" id="SSF53067">
    <property type="entry name" value="Actin-like ATPase domain"/>
    <property type="match status" value="2"/>
</dbReference>
<dbReference type="Gene3D" id="3.30.1490.300">
    <property type="match status" value="1"/>
</dbReference>
<protein>
    <submittedName>
        <fullName evidence="1">Type IV pilus assembly protein PilM</fullName>
    </submittedName>
</protein>
<dbReference type="AlphaFoldDB" id="A0A1G5S773"/>
<proteinExistence type="predicted"/>
<accession>A0A1G5S773</accession>
<evidence type="ECO:0000313" key="1">
    <source>
        <dbReference type="EMBL" id="SCZ81740.1"/>
    </source>
</evidence>
<dbReference type="InterPro" id="IPR005883">
    <property type="entry name" value="PilM"/>
</dbReference>
<dbReference type="Gene3D" id="3.30.420.40">
    <property type="match status" value="2"/>
</dbReference>
<organism evidence="1 2">
    <name type="scientific">Acidaminobacter hydrogenoformans DSM 2784</name>
    <dbReference type="NCBI Taxonomy" id="1120920"/>
    <lineage>
        <taxon>Bacteria</taxon>
        <taxon>Bacillati</taxon>
        <taxon>Bacillota</taxon>
        <taxon>Clostridia</taxon>
        <taxon>Peptostreptococcales</taxon>
        <taxon>Acidaminobacteraceae</taxon>
        <taxon>Acidaminobacter</taxon>
    </lineage>
</organism>
<dbReference type="OrthoDB" id="5291956at2"/>
<sequence length="368" mass="41934">MMKKPKEIKLQGKEILSLDFGQHTTKFVLGKVSKSTINVDRALEIPTPFGSVEKGRIIDFELLKNHFKEFIKSEKIKPAYVICSVENSEIITREITLPSTNEDQMNKMLEFEVQQYMPIEMNEYIVQSKIIETFEEDDVKKTRLLAAAMPKEMARSYFDMLHAVDLNAHVLDLQSNSIDKLLQGGFLINGDADATSKSVAVIDFGYSHINVVIFDKGQYKFNRLIAQGSEALDSSLISFLDYTKREAEEKKVELVDISEVYNQEEAHLLMLDEETMRIRNIVKNVVDSWINEIERIFKFHTSRGAGNAIDKIYIYGGASQMEGLDKYLQDTFSIPTTRIKSITNVTIQNSTAKTMTPFVNALGAMIRR</sequence>
<gene>
    <name evidence="1" type="ORF">SAMN03080599_02980</name>
</gene>
<dbReference type="InterPro" id="IPR050696">
    <property type="entry name" value="FtsA/MreB"/>
</dbReference>